<dbReference type="EMBL" id="QXEN01000028">
    <property type="protein sequence ID" value="RRF86430.1"/>
    <property type="molecule type" value="Genomic_DNA"/>
</dbReference>
<dbReference type="InterPro" id="IPR024975">
    <property type="entry name" value="NOV_C"/>
</dbReference>
<keyword evidence="4" id="KW-1185">Reference proteome</keyword>
<feature type="region of interest" description="Disordered" evidence="1">
    <location>
        <begin position="1"/>
        <end position="27"/>
    </location>
</feature>
<name>A0A3R8HQT9_PREIN</name>
<evidence type="ECO:0000313" key="4">
    <source>
        <dbReference type="Proteomes" id="UP000283868"/>
    </source>
</evidence>
<dbReference type="SUPFAM" id="SSF55874">
    <property type="entry name" value="ATPase domain of HSP90 chaperone/DNA topoisomerase II/histidine kinase"/>
    <property type="match status" value="1"/>
</dbReference>
<dbReference type="InterPro" id="IPR036890">
    <property type="entry name" value="HATPase_C_sf"/>
</dbReference>
<feature type="domain" description="Protein NO VEIN C-terminal" evidence="2">
    <location>
        <begin position="887"/>
        <end position="964"/>
    </location>
</feature>
<sequence length="1055" mass="122967">MTVDRPPKLEEIQERNKEKARRQDNKQHCQKILQGIGKFDDSTAHRAIWELVQNARDLSEHSHIRIELHEDKFIFAHNGRPFNFDSLSSLIKQVSSEEKEDPDAAGQFGTGFMTTHKFSRALELFGSYEIAEGEYVSLETSDGKGFVIDRSSDDLPGMIQSMTEQLGELDKLLVNKYKEATATAQQETVFLYYLDRPDRKEAARMGVEAAIELMPYVMTINERIERCTMQLQEETSIDFRKEDKQDAEGLHCKRIWKNQTPIDVFYLQSEDGKDIVILPLRQATEARKLNNVPRFFIFFPLLGTERHSINYIFHSEKFFPTEPRDLIVLPDGNSEHQNKIDADVALIDEMCKMLFDYLREHSANISGSIALAPVGFDTTAMKPAMVEYFKSLHTKWVDEFQSIPFIETTDEHVSISQTDKIKVLDHTIVEFLREEGNEKYLKVVYDYASKVSCLPKKEEILDWSDIVFGWKPEKREWVVSVEDIVNKIIENNDKTGLLEFLMYLKESGQTEYFRKAIIPNREGVLCSINNLRNGENIPDNLYMAIKPLVPDFTHQLVDEQYVKVYDEWVSPTREDLKTALNGFVSAEEMKPKPYMNNLEAVIDFCMTFPTSNTSNTRYQAMEVICDMHNKQMQLNHVPHLGDVDKEQLMYNVVFDSLVKWQFKQIELAATEDAKWYEQNQEMLYQLLNALSNRERPTAYQKTMQDYAIFPNQKGKLCKWDALHVLAEREKYKAEDIDDLISYYERVKGEDIRDKWVAPRFKDFEKFAEDKVKENVARPIDDALQESNYSSEVTLDIIKHLDSKDENWEDWFTNINKNKAEIFLHRIDNNDLPNVYTLLKDKTKIKSLAELADDPRMQEIIDAGRNALAQKDYENRHNDFIHELGDFVEKLLLEKLQDAINNEQLKVEVCDQQGGQDYKVWVGDKVIYYVEVKSRWSTRDSVEMSALQFKTSVEQKERYSLCIVDMTWKNTEDIAVRKYDDLETCIRNTKVLHDIGERNEWCIDSVQDIKDRPHIGGGYSLVVPQKLVEPSGTPDFYNLIERIREVIDGERNVKSK</sequence>
<dbReference type="Proteomes" id="UP000283868">
    <property type="component" value="Unassembled WGS sequence"/>
</dbReference>
<protein>
    <submittedName>
        <fullName evidence="3">DUF3883 domain-containing protein</fullName>
    </submittedName>
</protein>
<organism evidence="3 4">
    <name type="scientific">Prevotella intermedia</name>
    <dbReference type="NCBI Taxonomy" id="28131"/>
    <lineage>
        <taxon>Bacteria</taxon>
        <taxon>Pseudomonadati</taxon>
        <taxon>Bacteroidota</taxon>
        <taxon>Bacteroidia</taxon>
        <taxon>Bacteroidales</taxon>
        <taxon>Prevotellaceae</taxon>
        <taxon>Prevotella</taxon>
    </lineage>
</organism>
<gene>
    <name evidence="3" type="ORF">D2S45_11380</name>
</gene>
<dbReference type="NCBIfam" id="NF047352">
    <property type="entry name" value="P_loop_sacsin"/>
    <property type="match status" value="1"/>
</dbReference>
<comment type="caution">
    <text evidence="3">The sequence shown here is derived from an EMBL/GenBank/DDBJ whole genome shotgun (WGS) entry which is preliminary data.</text>
</comment>
<dbReference type="RefSeq" id="WP_124140273.1">
    <property type="nucleotide sequence ID" value="NZ_QXEM01000020.1"/>
</dbReference>
<evidence type="ECO:0000259" key="2">
    <source>
        <dbReference type="Pfam" id="PF13020"/>
    </source>
</evidence>
<accession>A0A3R8HQT9</accession>
<dbReference type="Pfam" id="PF13020">
    <property type="entry name" value="NOV_C"/>
    <property type="match status" value="1"/>
</dbReference>
<reference evidence="3 4" key="1">
    <citation type="submission" date="2018-08" db="EMBL/GenBank/DDBJ databases">
        <title>Comparative analysis of Prevotella intermedia strains.</title>
        <authorList>
            <person name="Moon J.-H."/>
            <person name="Lee J.-H."/>
        </authorList>
    </citation>
    <scope>NUCLEOTIDE SEQUENCE [LARGE SCALE GENOMIC DNA]</scope>
    <source>
        <strain evidence="3 4">ATCC 15033</strain>
    </source>
</reference>
<evidence type="ECO:0000313" key="3">
    <source>
        <dbReference type="EMBL" id="RRF86430.1"/>
    </source>
</evidence>
<evidence type="ECO:0000256" key="1">
    <source>
        <dbReference type="SAM" id="MobiDB-lite"/>
    </source>
</evidence>
<proteinExistence type="predicted"/>
<dbReference type="AlphaFoldDB" id="A0A3R8HQT9"/>